<dbReference type="AlphaFoldDB" id="A0A026VV20"/>
<evidence type="ECO:0000313" key="4">
    <source>
        <dbReference type="Proteomes" id="UP000053097"/>
    </source>
</evidence>
<name>A0A026VV20_OOCBI</name>
<feature type="signal peptide" evidence="1">
    <location>
        <begin position="1"/>
        <end position="17"/>
    </location>
</feature>
<proteinExistence type="predicted"/>
<organism evidence="2 4">
    <name type="scientific">Ooceraea biroi</name>
    <name type="common">Clonal raider ant</name>
    <name type="synonym">Cerapachys biroi</name>
    <dbReference type="NCBI Taxonomy" id="2015173"/>
    <lineage>
        <taxon>Eukaryota</taxon>
        <taxon>Metazoa</taxon>
        <taxon>Ecdysozoa</taxon>
        <taxon>Arthropoda</taxon>
        <taxon>Hexapoda</taxon>
        <taxon>Insecta</taxon>
        <taxon>Pterygota</taxon>
        <taxon>Neoptera</taxon>
        <taxon>Endopterygota</taxon>
        <taxon>Hymenoptera</taxon>
        <taxon>Apocrita</taxon>
        <taxon>Aculeata</taxon>
        <taxon>Formicoidea</taxon>
        <taxon>Formicidae</taxon>
        <taxon>Dorylinae</taxon>
        <taxon>Ooceraea</taxon>
    </lineage>
</organism>
<dbReference type="OMA" id="ENTVCGQ"/>
<evidence type="ECO:0000313" key="3">
    <source>
        <dbReference type="EMBL" id="RLU15414.1"/>
    </source>
</evidence>
<gene>
    <name evidence="3" type="ORF">DMN91_012408</name>
    <name evidence="2" type="ORF">X777_15356</name>
</gene>
<reference evidence="3" key="3">
    <citation type="submission" date="2018-07" db="EMBL/GenBank/DDBJ databases">
        <authorList>
            <person name="Mckenzie S.K."/>
            <person name="Kronauer D.J.C."/>
        </authorList>
    </citation>
    <scope>NUCLEOTIDE SEQUENCE</scope>
    <source>
        <strain evidence="3">Clonal line C1</strain>
    </source>
</reference>
<sequence>MIRLYSCIILFSLGVFAQENAYLRVSSTLQECYENGYLLEKDNRLPHTLNTLIAIIEKIENVESLNLDARSLAVSIMHRFRQDGIVKIPSVPKKSRVLPYMVDEQGEKYLQILRFIPENSPVLPYDVITDIERCTLHFMLSSSIEMYERGDEGTECRHTDNAYRNARSVSSNHSGNSESDIHDDVETLTPEQIDVITNHKNGVTEDAIDPNALYPELPPNHPEIARVLARPPTSRCPVENGVVKTNWGPVSAGPVIAGIAAGLQPETVKISTVLRNESPEKRSNISDISLDNRWIATVAGDLAEVALLQGPMYETVSVGVNGNWNSSFLPRWYFLKTNEKLEFTTAEIRGDLDGLILANEIDSLYQKIPTLRLSQILDMYYSAHGLFNSSIRACNRGTTFKEVVPRSMMIEQAYAASLVVKEYYRTATMHDDVIEAFATQAVDELSTYVSSSMSKDLSCQDTDTGHFNDVIQTAVDLTIILDTSWTFDLIQPILANILDKLKVNRFTSQYTIINGHDGSIMMNTTSNILNFGHYNITNYRNVSAGFDFAKSLDKLLNMQREKLNYERSTLGNAKSDVILVIPHATTISDSDHAYCMDQLKKMREQVPDAKLLILSYGQTDRWASFVTDSTTDLFSTSTSDVQGTISNLISRIRQVPQRLINTQCGADYSVVGDRPNSFFDYVQPSTTVLYRLHPNYFFSRDSGYTATIKIEGSGWGDLKVCTTRQLMNIKEIADASISCTSINSNTHTISFSCGEAEYIHLCPPMYLSITANSSIRNFQCTDTKACRFPHMIKYTVSYDNLVCVSSASISMLNAIVLIISMIYILL</sequence>
<keyword evidence="1" id="KW-0732">Signal</keyword>
<evidence type="ECO:0000313" key="5">
    <source>
        <dbReference type="Proteomes" id="UP000279307"/>
    </source>
</evidence>
<keyword evidence="4" id="KW-1185">Reference proteome</keyword>
<evidence type="ECO:0000313" key="2">
    <source>
        <dbReference type="EMBL" id="EZA47608.1"/>
    </source>
</evidence>
<dbReference type="OrthoDB" id="10256829at2759"/>
<dbReference type="Proteomes" id="UP000053097">
    <property type="component" value="Unassembled WGS sequence"/>
</dbReference>
<dbReference type="STRING" id="2015173.A0A026VV20"/>
<reference evidence="2 4" key="1">
    <citation type="journal article" date="2014" name="Curr. Biol.">
        <title>The genome of the clonal raider ant Cerapachys biroi.</title>
        <authorList>
            <person name="Oxley P.R."/>
            <person name="Ji L."/>
            <person name="Fetter-Pruneda I."/>
            <person name="McKenzie S.K."/>
            <person name="Li C."/>
            <person name="Hu H."/>
            <person name="Zhang G."/>
            <person name="Kronauer D.J."/>
        </authorList>
    </citation>
    <scope>NUCLEOTIDE SEQUENCE [LARGE SCALE GENOMIC DNA]</scope>
</reference>
<dbReference type="EMBL" id="QOIP01000013">
    <property type="protein sequence ID" value="RLU15414.1"/>
    <property type="molecule type" value="Genomic_DNA"/>
</dbReference>
<dbReference type="EMBL" id="KK107796">
    <property type="protein sequence ID" value="EZA47608.1"/>
    <property type="molecule type" value="Genomic_DNA"/>
</dbReference>
<feature type="chain" id="PRO_5036289031" evidence="1">
    <location>
        <begin position="18"/>
        <end position="826"/>
    </location>
</feature>
<dbReference type="Proteomes" id="UP000279307">
    <property type="component" value="Chromosome 13"/>
</dbReference>
<protein>
    <submittedName>
        <fullName evidence="2">Uncharacterized protein</fullName>
    </submittedName>
</protein>
<evidence type="ECO:0000256" key="1">
    <source>
        <dbReference type="SAM" id="SignalP"/>
    </source>
</evidence>
<reference evidence="3 5" key="2">
    <citation type="journal article" date="2018" name="Genome Res.">
        <title>The genomic architecture and molecular evolution of ant odorant receptors.</title>
        <authorList>
            <person name="McKenzie S.K."/>
            <person name="Kronauer D.J.C."/>
        </authorList>
    </citation>
    <scope>NUCLEOTIDE SEQUENCE [LARGE SCALE GENOMIC DNA]</scope>
    <source>
        <strain evidence="3">Clonal line C1</strain>
    </source>
</reference>
<accession>A0A026VV20</accession>